<evidence type="ECO:0000256" key="1">
    <source>
        <dbReference type="SAM" id="MobiDB-lite"/>
    </source>
</evidence>
<keyword evidence="3" id="KW-1185">Reference proteome</keyword>
<name>A0A5C3KTM1_COPMA</name>
<gene>
    <name evidence="2" type="ORF">FA15DRAFT_660127</name>
</gene>
<protein>
    <submittedName>
        <fullName evidence="2">Uncharacterized protein</fullName>
    </submittedName>
</protein>
<feature type="region of interest" description="Disordered" evidence="1">
    <location>
        <begin position="112"/>
        <end position="131"/>
    </location>
</feature>
<dbReference type="Proteomes" id="UP000307440">
    <property type="component" value="Unassembled WGS sequence"/>
</dbReference>
<dbReference type="AlphaFoldDB" id="A0A5C3KTM1"/>
<proteinExistence type="predicted"/>
<organism evidence="2 3">
    <name type="scientific">Coprinopsis marcescibilis</name>
    <name type="common">Agaric fungus</name>
    <name type="synonym">Psathyrella marcescibilis</name>
    <dbReference type="NCBI Taxonomy" id="230819"/>
    <lineage>
        <taxon>Eukaryota</taxon>
        <taxon>Fungi</taxon>
        <taxon>Dikarya</taxon>
        <taxon>Basidiomycota</taxon>
        <taxon>Agaricomycotina</taxon>
        <taxon>Agaricomycetes</taxon>
        <taxon>Agaricomycetidae</taxon>
        <taxon>Agaricales</taxon>
        <taxon>Agaricineae</taxon>
        <taxon>Psathyrellaceae</taxon>
        <taxon>Coprinopsis</taxon>
    </lineage>
</organism>
<sequence>MAAQSAMQDLINQMKGTQYASRKYKHKEYDPFLQPQLEGISLRRKLQALTSCNVFEVQRSKKNITSHGTLVIAQLNVISASWATDGNACQREYQAQAWKWTKDNELEFGLHPQGNATTHWKHPDNAISTRKMPKNRNAKWGVVVTNTDENGNPKVKVNSAGVQVKATKKITKANGIFSNGEPQDFYHDNGDFKGMATILEERGFADAPKL</sequence>
<dbReference type="EMBL" id="ML210356">
    <property type="protein sequence ID" value="TFK19178.1"/>
    <property type="molecule type" value="Genomic_DNA"/>
</dbReference>
<reference evidence="2 3" key="1">
    <citation type="journal article" date="2019" name="Nat. Ecol. Evol.">
        <title>Megaphylogeny resolves global patterns of mushroom evolution.</title>
        <authorList>
            <person name="Varga T."/>
            <person name="Krizsan K."/>
            <person name="Foldi C."/>
            <person name="Dima B."/>
            <person name="Sanchez-Garcia M."/>
            <person name="Sanchez-Ramirez S."/>
            <person name="Szollosi G.J."/>
            <person name="Szarkandi J.G."/>
            <person name="Papp V."/>
            <person name="Albert L."/>
            <person name="Andreopoulos W."/>
            <person name="Angelini C."/>
            <person name="Antonin V."/>
            <person name="Barry K.W."/>
            <person name="Bougher N.L."/>
            <person name="Buchanan P."/>
            <person name="Buyck B."/>
            <person name="Bense V."/>
            <person name="Catcheside P."/>
            <person name="Chovatia M."/>
            <person name="Cooper J."/>
            <person name="Damon W."/>
            <person name="Desjardin D."/>
            <person name="Finy P."/>
            <person name="Geml J."/>
            <person name="Haridas S."/>
            <person name="Hughes K."/>
            <person name="Justo A."/>
            <person name="Karasinski D."/>
            <person name="Kautmanova I."/>
            <person name="Kiss B."/>
            <person name="Kocsube S."/>
            <person name="Kotiranta H."/>
            <person name="LaButti K.M."/>
            <person name="Lechner B.E."/>
            <person name="Liimatainen K."/>
            <person name="Lipzen A."/>
            <person name="Lukacs Z."/>
            <person name="Mihaltcheva S."/>
            <person name="Morgado L.N."/>
            <person name="Niskanen T."/>
            <person name="Noordeloos M.E."/>
            <person name="Ohm R.A."/>
            <person name="Ortiz-Santana B."/>
            <person name="Ovrebo C."/>
            <person name="Racz N."/>
            <person name="Riley R."/>
            <person name="Savchenko A."/>
            <person name="Shiryaev A."/>
            <person name="Soop K."/>
            <person name="Spirin V."/>
            <person name="Szebenyi C."/>
            <person name="Tomsovsky M."/>
            <person name="Tulloss R.E."/>
            <person name="Uehling J."/>
            <person name="Grigoriev I.V."/>
            <person name="Vagvolgyi C."/>
            <person name="Papp T."/>
            <person name="Martin F.M."/>
            <person name="Miettinen O."/>
            <person name="Hibbett D.S."/>
            <person name="Nagy L.G."/>
        </authorList>
    </citation>
    <scope>NUCLEOTIDE SEQUENCE [LARGE SCALE GENOMIC DNA]</scope>
    <source>
        <strain evidence="2 3">CBS 121175</strain>
    </source>
</reference>
<evidence type="ECO:0000313" key="3">
    <source>
        <dbReference type="Proteomes" id="UP000307440"/>
    </source>
</evidence>
<dbReference type="OrthoDB" id="10044727at2759"/>
<dbReference type="STRING" id="230819.A0A5C3KTM1"/>
<accession>A0A5C3KTM1</accession>
<evidence type="ECO:0000313" key="2">
    <source>
        <dbReference type="EMBL" id="TFK19178.1"/>
    </source>
</evidence>